<reference evidence="1" key="1">
    <citation type="submission" date="2016-04" db="EMBL/GenBank/DDBJ databases">
        <authorList>
            <person name="Evans L.H."/>
            <person name="Alamgir A."/>
            <person name="Owens N."/>
            <person name="Weber N.D."/>
            <person name="Virtaneva K."/>
            <person name="Barbian K."/>
            <person name="Babar A."/>
            <person name="Rosenke K."/>
        </authorList>
    </citation>
    <scope>NUCLEOTIDE SEQUENCE</scope>
    <source>
        <strain evidence="1">86-2</strain>
    </source>
</reference>
<dbReference type="AlphaFoldDB" id="A0A212IXA4"/>
<name>A0A212IXA4_9BACT</name>
<organism evidence="1">
    <name type="scientific">uncultured Dysgonomonas sp</name>
    <dbReference type="NCBI Taxonomy" id="206096"/>
    <lineage>
        <taxon>Bacteria</taxon>
        <taxon>Pseudomonadati</taxon>
        <taxon>Bacteroidota</taxon>
        <taxon>Bacteroidia</taxon>
        <taxon>Bacteroidales</taxon>
        <taxon>Dysgonomonadaceae</taxon>
        <taxon>Dysgonomonas</taxon>
        <taxon>environmental samples</taxon>
    </lineage>
</organism>
<accession>A0A212IXA4</accession>
<sequence>MLGFTDHTLASIVKYSKINIYNKKATSFEIAFLLVAETGFYLPDSALYVIDYQL</sequence>
<proteinExistence type="predicted"/>
<protein>
    <submittedName>
        <fullName evidence="1">Uncharacterized protein</fullName>
    </submittedName>
</protein>
<evidence type="ECO:0000313" key="1">
    <source>
        <dbReference type="EMBL" id="SBV91816.1"/>
    </source>
</evidence>
<gene>
    <name evidence="1" type="ORF">KL86DYS2_10252</name>
</gene>
<dbReference type="EMBL" id="FLUL01000001">
    <property type="protein sequence ID" value="SBV91816.1"/>
    <property type="molecule type" value="Genomic_DNA"/>
</dbReference>